<dbReference type="PANTHER" id="PTHR21698:SF4">
    <property type="entry name" value="PROTEIN (PUTATIVE)-RELATED"/>
    <property type="match status" value="1"/>
</dbReference>
<keyword evidence="3" id="KW-1185">Reference proteome</keyword>
<evidence type="ECO:0000256" key="1">
    <source>
        <dbReference type="SAM" id="MobiDB-lite"/>
    </source>
</evidence>
<feature type="compositionally biased region" description="Polar residues" evidence="1">
    <location>
        <begin position="380"/>
        <end position="389"/>
    </location>
</feature>
<reference evidence="2 3" key="1">
    <citation type="submission" date="2022-12" db="EMBL/GenBank/DDBJ databases">
        <title>Chromosome-level genome of Tegillarca granosa.</title>
        <authorList>
            <person name="Kim J."/>
        </authorList>
    </citation>
    <scope>NUCLEOTIDE SEQUENCE [LARGE SCALE GENOMIC DNA]</scope>
    <source>
        <strain evidence="2">Teg-2019</strain>
        <tissue evidence="2">Adductor muscle</tissue>
    </source>
</reference>
<sequence>TSFQSYTRTSFQSYTRTHSKIIREPHYIVIQNPHYKVIQEPQSKVIQEPHYKVIQEPHYKVIQEPHYKVIQEPHYKVIQEPHYKVIQEPHYKVIQETHYNVILELHYKVIREPQSQIIQEPHSKTSFQSYTRTSFQNYTRASLQSYTKSSLQCYTKSSLQIKQESHSKIIQEHQSKAIQEPHYKVIQEPHYKVIQEPRSKVIQKPHSKIIQEHQSKAIQEPHYKVIQEPHYKVIQEPRSKVIQKPHSKIIQEHQSKAIKEPHYNVIQNPHYKVLPAAFLVTVGNGQPNMQDLMWFKKFLKDTGTNGTQSENYENPALFIMFTKFLKWVGKNPSVCGTNTNTKAVGVENNQGFSLDALLNSKLPAKKTSLELVNPSLVSDIQKTDQPSTKENGKEAALSSSAAPVLSKSPPPSDSQTKNPLLPQFNPDQLPQTWPQALTATPPPGTQTPTTVNPIQLPPSWEQTHTPTSPQPKTSQLPPVNPQEPAGQSPAPQSQASRPPVMVVVTTQQTLPAQLIAFSQLQQQIGPQQTLNQQQQTQPSQTLQLQQQSVGPTHAPSQQTLQTIPPSQPQQIQNPPAQTSQQVNVQNPTNPLQNMIPQLPMEKYSKEFMQYLLNSQNGNSGFPNLPQANKTQLGPSQVGPKSQTDPANPNSPGPMPSVPKLVNPLTENQAAGPVESPKVNINPALANNSLQLLQQFQTNQNNVQNLQMMQLQQNLLAQMNNQMPKSVNNLGPKQDTQDNTLFLNYLKWNVNGQNTKSQNTPVVANNGLQNNQISNNGGVRSPATNELKQQAFTNNQLQNPLQSYMSAQNLPMDMNLANVLKQNVQKTNTISTNIPGNMWMTPLQAQNNRIQAQTTIPAFQSIPDFGSTQPILTKTTRAMQGQKMTSPLMTMPWKQITVIRTNPPTTTTTTTTPAPTTRQMIKDQPLSVLEPRGHRLLSGLQSVGMISKSPNADIVGIVHTSTVSPLIHGYTTQSYNFQNQNLGNFNNGNKNFQNFNQNNGGNFGHSSTGQFQDMSRKNTGINQGHSGNNVGYNDFVSLVANALLEISKQGGNNQNAPVGPNNNFNNQYRTTLPPPNGYTAGFDPWSTPYPTTIPPPPGHTMGNAFDPWNQKPTTSGFFPEVDIYGTMNPSLDYAVHHPNGKNWREMNEKTGDIQLLRNEVTGAEVYVDTSPALGKGVFVIIGTKCWIGVNAQNPDFVLGIRNVTRKAQTLPTILANPLVINAIEQEEVKRPTFTRISPTLMEFCEGKQAFLVKPISGQGNMKKQCIQLAVAKYCIIARPQPISRTATRPRSRPPRPGPAPNRPPP</sequence>
<dbReference type="EMBL" id="JARBDR010000919">
    <property type="protein sequence ID" value="KAJ8299974.1"/>
    <property type="molecule type" value="Genomic_DNA"/>
</dbReference>
<comment type="caution">
    <text evidence="2">The sequence shown here is derived from an EMBL/GenBank/DDBJ whole genome shotgun (WGS) entry which is preliminary data.</text>
</comment>
<feature type="compositionally biased region" description="Low complexity" evidence="1">
    <location>
        <begin position="482"/>
        <end position="499"/>
    </location>
</feature>
<feature type="compositionally biased region" description="Low complexity" evidence="1">
    <location>
        <begin position="529"/>
        <end position="548"/>
    </location>
</feature>
<protein>
    <submittedName>
        <fullName evidence="2">Uncharacterized protein</fullName>
    </submittedName>
</protein>
<feature type="compositionally biased region" description="Low complexity" evidence="1">
    <location>
        <begin position="395"/>
        <end position="407"/>
    </location>
</feature>
<feature type="compositionally biased region" description="Polar residues" evidence="1">
    <location>
        <begin position="460"/>
        <end position="477"/>
    </location>
</feature>
<name>A0ABQ9E3F4_TEGGR</name>
<feature type="compositionally biased region" description="Low complexity" evidence="1">
    <location>
        <begin position="555"/>
        <end position="577"/>
    </location>
</feature>
<feature type="non-terminal residue" evidence="2">
    <location>
        <position position="1"/>
    </location>
</feature>
<feature type="region of interest" description="Disordered" evidence="1">
    <location>
        <begin position="614"/>
        <end position="662"/>
    </location>
</feature>
<gene>
    <name evidence="2" type="ORF">KUTeg_021493</name>
</gene>
<organism evidence="2 3">
    <name type="scientific">Tegillarca granosa</name>
    <name type="common">Malaysian cockle</name>
    <name type="synonym">Anadara granosa</name>
    <dbReference type="NCBI Taxonomy" id="220873"/>
    <lineage>
        <taxon>Eukaryota</taxon>
        <taxon>Metazoa</taxon>
        <taxon>Spiralia</taxon>
        <taxon>Lophotrochozoa</taxon>
        <taxon>Mollusca</taxon>
        <taxon>Bivalvia</taxon>
        <taxon>Autobranchia</taxon>
        <taxon>Pteriomorphia</taxon>
        <taxon>Arcoida</taxon>
        <taxon>Arcoidea</taxon>
        <taxon>Arcidae</taxon>
        <taxon>Tegillarca</taxon>
    </lineage>
</organism>
<evidence type="ECO:0000313" key="3">
    <source>
        <dbReference type="Proteomes" id="UP001217089"/>
    </source>
</evidence>
<dbReference type="Proteomes" id="UP001217089">
    <property type="component" value="Unassembled WGS sequence"/>
</dbReference>
<feature type="compositionally biased region" description="Polar residues" evidence="1">
    <location>
        <begin position="1004"/>
        <end position="1025"/>
    </location>
</feature>
<feature type="compositionally biased region" description="Pro residues" evidence="1">
    <location>
        <begin position="1293"/>
        <end position="1304"/>
    </location>
</feature>
<feature type="compositionally biased region" description="Polar residues" evidence="1">
    <location>
        <begin position="614"/>
        <end position="647"/>
    </location>
</feature>
<evidence type="ECO:0000313" key="2">
    <source>
        <dbReference type="EMBL" id="KAJ8299974.1"/>
    </source>
</evidence>
<feature type="region of interest" description="Disordered" evidence="1">
    <location>
        <begin position="996"/>
        <end position="1025"/>
    </location>
</feature>
<feature type="region of interest" description="Disordered" evidence="1">
    <location>
        <begin position="529"/>
        <end position="594"/>
    </location>
</feature>
<feature type="region of interest" description="Disordered" evidence="1">
    <location>
        <begin position="380"/>
        <end position="499"/>
    </location>
</feature>
<feature type="compositionally biased region" description="Polar residues" evidence="1">
    <location>
        <begin position="578"/>
        <end position="594"/>
    </location>
</feature>
<accession>A0ABQ9E3F4</accession>
<dbReference type="PANTHER" id="PTHR21698">
    <property type="entry name" value="PROTEIN (PUTATIVE)-RELATED"/>
    <property type="match status" value="1"/>
</dbReference>
<feature type="region of interest" description="Disordered" evidence="1">
    <location>
        <begin position="1281"/>
        <end position="1304"/>
    </location>
</feature>
<proteinExistence type="predicted"/>